<dbReference type="OrthoDB" id="9778962at2"/>
<dbReference type="Gene3D" id="3.90.15.10">
    <property type="entry name" value="Topoisomerase I, Chain A, domain 3"/>
    <property type="match status" value="1"/>
</dbReference>
<dbReference type="Pfam" id="PF01028">
    <property type="entry name" value="Topoisom_I"/>
    <property type="match status" value="1"/>
</dbReference>
<sequence>MALVETLPAPDANTRKLARSLKLKHVAAETLSIRRRRLGERFSYQTAKGITIKDRETLARLKSLAVPPAYEDVLYAEDPRAHIQAIGRDAAGRLQYRYHPDWQKVREMRKSARLARLAEALPRIRRAVGRYLGEAEPSRALALAAVVDLVARSAIRPGSESYAKLRGTRGAATLLKSNVSVQGDTITLKFRAKGGKNVVKSFAAPRLCEALAVLRQVPGRRLFQFRNEAGDVRMVTAREVNVFLREIAETRISLKDFRTLLASVSVLEALAKVTPATSKRARRSQVLEAIRAAAEDLSNTPAICAKSYVHETVVAAFEEGVLEEFADALRATRSPAKREQVLAEVIATAAAA</sequence>
<evidence type="ECO:0000313" key="4">
    <source>
        <dbReference type="Proteomes" id="UP000236884"/>
    </source>
</evidence>
<dbReference type="InterPro" id="IPR013500">
    <property type="entry name" value="TopoI_cat_euk"/>
</dbReference>
<dbReference type="RefSeq" id="WP_096350473.1">
    <property type="nucleotide sequence ID" value="NZ_AP014946.1"/>
</dbReference>
<dbReference type="PROSITE" id="PS52038">
    <property type="entry name" value="TOPO_IB_2"/>
    <property type="match status" value="1"/>
</dbReference>
<feature type="domain" description="DNA topoisomerase I catalytic core eukaryotic-type" evidence="1">
    <location>
        <begin position="103"/>
        <end position="319"/>
    </location>
</feature>
<reference evidence="3 4" key="1">
    <citation type="submission" date="2015-08" db="EMBL/GenBank/DDBJ databases">
        <title>Investigation of the bacterial diversity of lava forest soil.</title>
        <authorList>
            <person name="Lee J.S."/>
        </authorList>
    </citation>
    <scope>NUCLEOTIDE SEQUENCE [LARGE SCALE GENOMIC DNA]</scope>
    <source>
        <strain evidence="3 4">GJW-30</strain>
    </source>
</reference>
<evidence type="ECO:0000313" key="3">
    <source>
        <dbReference type="EMBL" id="BAT57610.1"/>
    </source>
</evidence>
<dbReference type="Pfam" id="PF21338">
    <property type="entry name" value="Top1B_N_bact"/>
    <property type="match status" value="1"/>
</dbReference>
<dbReference type="GO" id="GO:0006265">
    <property type="term" value="P:DNA topological change"/>
    <property type="evidence" value="ECO:0007669"/>
    <property type="project" value="InterPro"/>
</dbReference>
<dbReference type="Gene3D" id="1.10.132.120">
    <property type="match status" value="1"/>
</dbReference>
<name>A0A0S3PNV7_9BRAD</name>
<feature type="domain" description="DNA topoisomerase IB N-terminal" evidence="2">
    <location>
        <begin position="41"/>
        <end position="89"/>
    </location>
</feature>
<gene>
    <name evidence="3" type="ORF">GJW-30_1_00117</name>
</gene>
<keyword evidence="4" id="KW-1185">Reference proteome</keyword>
<dbReference type="EMBL" id="AP014946">
    <property type="protein sequence ID" value="BAT57610.1"/>
    <property type="molecule type" value="Genomic_DNA"/>
</dbReference>
<evidence type="ECO:0000259" key="2">
    <source>
        <dbReference type="Pfam" id="PF21338"/>
    </source>
</evidence>
<protein>
    <submittedName>
        <fullName evidence="3">Eukaryotic DNA topoisomerase I, catalytic core</fullName>
    </submittedName>
</protein>
<accession>A0A0S3PNV7</accession>
<dbReference type="SUPFAM" id="SSF56349">
    <property type="entry name" value="DNA breaking-rejoining enzymes"/>
    <property type="match status" value="1"/>
</dbReference>
<dbReference type="InterPro" id="IPR011010">
    <property type="entry name" value="DNA_brk_join_enz"/>
</dbReference>
<dbReference type="SUPFAM" id="SSF55869">
    <property type="entry name" value="DNA topoisomerase I domain"/>
    <property type="match status" value="1"/>
</dbReference>
<keyword evidence="3" id="KW-0413">Isomerase</keyword>
<proteinExistence type="predicted"/>
<evidence type="ECO:0000259" key="1">
    <source>
        <dbReference type="Pfam" id="PF01028"/>
    </source>
</evidence>
<dbReference type="AlphaFoldDB" id="A0A0S3PNV7"/>
<dbReference type="InterPro" id="IPR014711">
    <property type="entry name" value="TopoI_cat_a-hlx-sub_euk"/>
</dbReference>
<dbReference type="InterPro" id="IPR049331">
    <property type="entry name" value="Top1B_N_bact"/>
</dbReference>
<dbReference type="GO" id="GO:0003917">
    <property type="term" value="F:DNA topoisomerase type I (single strand cut, ATP-independent) activity"/>
    <property type="evidence" value="ECO:0007669"/>
    <property type="project" value="InterPro"/>
</dbReference>
<dbReference type="Proteomes" id="UP000236884">
    <property type="component" value="Chromosome"/>
</dbReference>
<dbReference type="KEGG" id="vgo:GJW-30_1_00117"/>
<dbReference type="Gene3D" id="3.30.66.10">
    <property type="entry name" value="DNA topoisomerase I domain"/>
    <property type="match status" value="1"/>
</dbReference>
<organism evidence="3 4">
    <name type="scientific">Variibacter gotjawalensis</name>
    <dbReference type="NCBI Taxonomy" id="1333996"/>
    <lineage>
        <taxon>Bacteria</taxon>
        <taxon>Pseudomonadati</taxon>
        <taxon>Pseudomonadota</taxon>
        <taxon>Alphaproteobacteria</taxon>
        <taxon>Hyphomicrobiales</taxon>
        <taxon>Nitrobacteraceae</taxon>
        <taxon>Variibacter</taxon>
    </lineage>
</organism>
<dbReference type="InterPro" id="IPR035447">
    <property type="entry name" value="DNA_topo_I_N_sf"/>
</dbReference>
<dbReference type="GO" id="GO:0003677">
    <property type="term" value="F:DNA binding"/>
    <property type="evidence" value="ECO:0007669"/>
    <property type="project" value="InterPro"/>
</dbReference>